<dbReference type="EMBL" id="KZ613495">
    <property type="protein sequence ID" value="PMD18191.1"/>
    <property type="molecule type" value="Genomic_DNA"/>
</dbReference>
<dbReference type="Pfam" id="PF13391">
    <property type="entry name" value="HNH_2"/>
    <property type="match status" value="1"/>
</dbReference>
<dbReference type="OrthoDB" id="3545258at2759"/>
<name>A0A2J6PVY3_9HELO</name>
<sequence length="401" mass="44789">MEDFNLPTLERTALLGRLHESIGDVPPHFWAACQICDLDALKSLVNCGREYPNILSGLTLQTSTMAHYWGPSPPRAQSQPSTPKTTTPQKSTLSNLSSSPATPPTKRQKTSDSPATQLRNQKARDLAAERDRFVCVLTRGGSIEVAHIYPFHSISHQEEDKFGQRHIFWSHLKNFWPKEKVIAWEAEIFPAGICDFGIDRVYNLITLSRGAHDMWARGAFALKPISESDDKTTLKVQFFWQKKQQEAQTAMSLLTTPFSTQGLSQNTNVFKGVAKLFREDENNIIRSGDYFTLQTDDPETKPLPSFTLLELQWFLQRIQGMAGAADVDWPSLSDAGSDFSDVELPDLELDEGADLSLLSSQRLSSPTKLVHNDNLNLPMPHKHQEAEGNGEGAEEGRPVAM</sequence>
<dbReference type="AlphaFoldDB" id="A0A2J6PVY3"/>
<dbReference type="InterPro" id="IPR003615">
    <property type="entry name" value="HNH_nuc"/>
</dbReference>
<feature type="compositionally biased region" description="Polar residues" evidence="1">
    <location>
        <begin position="111"/>
        <end position="120"/>
    </location>
</feature>
<gene>
    <name evidence="3" type="ORF">NA56DRAFT_751498</name>
</gene>
<feature type="region of interest" description="Disordered" evidence="1">
    <location>
        <begin position="67"/>
        <end position="124"/>
    </location>
</feature>
<keyword evidence="4" id="KW-1185">Reference proteome</keyword>
<evidence type="ECO:0000259" key="2">
    <source>
        <dbReference type="Pfam" id="PF13391"/>
    </source>
</evidence>
<feature type="compositionally biased region" description="Low complexity" evidence="1">
    <location>
        <begin position="77"/>
        <end position="92"/>
    </location>
</feature>
<proteinExistence type="predicted"/>
<dbReference type="Proteomes" id="UP000235672">
    <property type="component" value="Unassembled WGS sequence"/>
</dbReference>
<reference evidence="3 4" key="1">
    <citation type="submission" date="2016-05" db="EMBL/GenBank/DDBJ databases">
        <title>A degradative enzymes factory behind the ericoid mycorrhizal symbiosis.</title>
        <authorList>
            <consortium name="DOE Joint Genome Institute"/>
            <person name="Martino E."/>
            <person name="Morin E."/>
            <person name="Grelet G."/>
            <person name="Kuo A."/>
            <person name="Kohler A."/>
            <person name="Daghino S."/>
            <person name="Barry K."/>
            <person name="Choi C."/>
            <person name="Cichocki N."/>
            <person name="Clum A."/>
            <person name="Copeland A."/>
            <person name="Hainaut M."/>
            <person name="Haridas S."/>
            <person name="Labutti K."/>
            <person name="Lindquist E."/>
            <person name="Lipzen A."/>
            <person name="Khouja H.-R."/>
            <person name="Murat C."/>
            <person name="Ohm R."/>
            <person name="Olson A."/>
            <person name="Spatafora J."/>
            <person name="Veneault-Fourrey C."/>
            <person name="Henrissat B."/>
            <person name="Grigoriev I."/>
            <person name="Martin F."/>
            <person name="Perotto S."/>
        </authorList>
    </citation>
    <scope>NUCLEOTIDE SEQUENCE [LARGE SCALE GENOMIC DNA]</scope>
    <source>
        <strain evidence="3 4">UAMH 7357</strain>
    </source>
</reference>
<feature type="domain" description="HNH nuclease" evidence="2">
    <location>
        <begin position="135"/>
        <end position="222"/>
    </location>
</feature>
<organism evidence="3 4">
    <name type="scientific">Hyaloscypha hepaticicola</name>
    <dbReference type="NCBI Taxonomy" id="2082293"/>
    <lineage>
        <taxon>Eukaryota</taxon>
        <taxon>Fungi</taxon>
        <taxon>Dikarya</taxon>
        <taxon>Ascomycota</taxon>
        <taxon>Pezizomycotina</taxon>
        <taxon>Leotiomycetes</taxon>
        <taxon>Helotiales</taxon>
        <taxon>Hyaloscyphaceae</taxon>
        <taxon>Hyaloscypha</taxon>
    </lineage>
</organism>
<evidence type="ECO:0000313" key="3">
    <source>
        <dbReference type="EMBL" id="PMD18191.1"/>
    </source>
</evidence>
<protein>
    <recommendedName>
        <fullName evidence="2">HNH nuclease domain-containing protein</fullName>
    </recommendedName>
</protein>
<evidence type="ECO:0000313" key="4">
    <source>
        <dbReference type="Proteomes" id="UP000235672"/>
    </source>
</evidence>
<evidence type="ECO:0000256" key="1">
    <source>
        <dbReference type="SAM" id="MobiDB-lite"/>
    </source>
</evidence>
<accession>A0A2J6PVY3</accession>
<feature type="region of interest" description="Disordered" evidence="1">
    <location>
        <begin position="369"/>
        <end position="401"/>
    </location>
</feature>